<dbReference type="Ensembl" id="ENSSFOT00015051778.1">
    <property type="protein sequence ID" value="ENSSFOP00015075319.1"/>
    <property type="gene ID" value="ENSSFOG00015010902.2"/>
</dbReference>
<comment type="subunit">
    <text evidence="2">Component of the biogenesis of lysosome-related organelles complex-2 (or BLOC2) composed of HPS3, HPS5 and HPS6.</text>
</comment>
<sequence>MPSLPVLPESCTHVLAEFDCLDPLLAALRLDSGRLKCTCLAVSKKWLALGTSAGGLHLIQREGWKQRLILTHKCVCVCSVQGLVVVWELQLERRGRPERAGISWEHRGQNITALCWDTTTLRVFIGDAGGKVSFLRAGSSKLGKGSAFVIFPVQTITTVDSKVVQLGYQDGRLLVSSLSRCYLCDTEREKFWRVGNKERDGEYGACFFPQSRGSVLGQPPLLYCARPGSRVWEASFSGEVLSTHQFKQLLACPPVPLVSYRCELQYSSAQRSPQSVAFPKLLYLSDQNLLTWTDSAIYVFVPQCGQVLLWTEIKDVVDVAVFRSELFCLRCDGHLTHLSLLPVERCVERLLRREYWLLAATICCMFQHVIVPSRARKCLPTDRLEYLRSQLNPSIQQDLASQLEEVILRLEPLDSASSSRRSSISSHESFNVLDCGIYRVISRRGSQSDEDTCSLVSQSMLEEERLKEFNFVQEEEPLEQGKGLHSYTDPSFSLHTHKCVLPLVFVTISYTQIIVSQTVMISYYENLIPPCYCSSQLQDPLILLDPARLAEVLQVWVPVLEKILVAEKTSGTAEDMDPERQLLQPATEEQIINDLGGEVSDSEPTGHKTVALEPVRVEPPWPIPAELHVDLSQLASLNLELGCFQGSTAQEGHGEHVPSAACIFLHRYFFLLDLERVRRCCLLRYRDQPAVWNAYMAGLLELTRSSPVVESEGLFLLHLAQCTSVFMYFSPTRLYEKHGESAVRAFVQFYPRVVPADVMAMVKKSHFLPYLDNLIHSQSEEQRLPFLESLLQPQSLRQEWLELALSHDAPQLSDTLTADGEPRMQSHLFTWGYGRLLSLLVRLPADFASKQKMAETCKMHGYWTGYLSLCCQLRRRTQAFSTICRLNDQSLLQGPNGIMPETLDEWKLLIQLSQQYCELSEADADPPCPNGNGLTNGSSDWSNCITPESLTLQLARVVGPDRALTCLQDWGVRVVLDHHSTMVCELLRIAEKRQRALIQTMLERCDRFLWSQQA</sequence>
<keyword evidence="2" id="KW-0963">Cytoplasm</keyword>
<dbReference type="GO" id="GO:0048066">
    <property type="term" value="P:developmental pigmentation"/>
    <property type="evidence" value="ECO:0007669"/>
    <property type="project" value="TreeGrafter"/>
</dbReference>
<feature type="domain" description="HPS5 TPR" evidence="4">
    <location>
        <begin position="616"/>
        <end position="985"/>
    </location>
</feature>
<evidence type="ECO:0000259" key="4">
    <source>
        <dbReference type="Pfam" id="PF23758"/>
    </source>
</evidence>
<proteinExistence type="inferred from homology"/>
<comment type="function">
    <text evidence="2">May regulate the synthesis and function of lysosomes and of highly specialized organelles, such as melanosomes and platelet dense granules.</text>
</comment>
<dbReference type="GO" id="GO:0031084">
    <property type="term" value="C:BLOC-2 complex"/>
    <property type="evidence" value="ECO:0007669"/>
    <property type="project" value="UniProtKB-UniRule"/>
</dbReference>
<dbReference type="PANTHER" id="PTHR23287">
    <property type="entry name" value="RUBY-EYE2-LIKE PROTEIN"/>
    <property type="match status" value="1"/>
</dbReference>
<evidence type="ECO:0000259" key="3">
    <source>
        <dbReference type="Pfam" id="PF23756"/>
    </source>
</evidence>
<dbReference type="InterPro" id="IPR036322">
    <property type="entry name" value="WD40_repeat_dom_sf"/>
</dbReference>
<dbReference type="InterPro" id="IPR035431">
    <property type="entry name" value="HPS5"/>
</dbReference>
<keyword evidence="6" id="KW-1185">Reference proteome</keyword>
<dbReference type="AlphaFoldDB" id="A0A8C9WHS6"/>
<comment type="similarity">
    <text evidence="1 2">Belongs to the HPS5 family.</text>
</comment>
<dbReference type="InterPro" id="IPR015943">
    <property type="entry name" value="WD40/YVTN_repeat-like_dom_sf"/>
</dbReference>
<gene>
    <name evidence="5" type="primary">HPS5</name>
    <name evidence="5" type="synonym">hps5</name>
</gene>
<dbReference type="InterPro" id="IPR056499">
    <property type="entry name" value="Beta-prop_HPS5-like"/>
</dbReference>
<dbReference type="PANTHER" id="PTHR23287:SF18">
    <property type="entry name" value="BLOC-2 COMPLEX MEMBER HPS5"/>
    <property type="match status" value="1"/>
</dbReference>
<dbReference type="PIRSF" id="PIRSF037475">
    <property type="entry name" value="BLOC-2_complex_Hps5"/>
    <property type="match status" value="1"/>
</dbReference>
<evidence type="ECO:0000313" key="5">
    <source>
        <dbReference type="Ensembl" id="ENSSFOP00015075319.1"/>
    </source>
</evidence>
<feature type="domain" description="HPS5-like beta-propeller" evidence="3">
    <location>
        <begin position="15"/>
        <end position="331"/>
    </location>
</feature>
<reference evidence="5" key="3">
    <citation type="submission" date="2025-09" db="UniProtKB">
        <authorList>
            <consortium name="Ensembl"/>
        </authorList>
    </citation>
    <scope>IDENTIFICATION</scope>
</reference>
<evidence type="ECO:0000313" key="6">
    <source>
        <dbReference type="Proteomes" id="UP000694397"/>
    </source>
</evidence>
<reference evidence="5" key="2">
    <citation type="submission" date="2025-08" db="UniProtKB">
        <authorList>
            <consortium name="Ensembl"/>
        </authorList>
    </citation>
    <scope>IDENTIFICATION</scope>
</reference>
<dbReference type="Gene3D" id="2.130.10.10">
    <property type="entry name" value="YVTN repeat-like/Quinoprotein amine dehydrogenase"/>
    <property type="match status" value="1"/>
</dbReference>
<dbReference type="SUPFAM" id="SSF50978">
    <property type="entry name" value="WD40 repeat-like"/>
    <property type="match status" value="1"/>
</dbReference>
<protein>
    <recommendedName>
        <fullName evidence="2">Hermansky-Pudlak syndrome 5 protein homolog</fullName>
    </recommendedName>
</protein>
<dbReference type="GO" id="GO:0005829">
    <property type="term" value="C:cytosol"/>
    <property type="evidence" value="ECO:0007669"/>
    <property type="project" value="UniProtKB-SubCell"/>
</dbReference>
<comment type="subcellular location">
    <subcellularLocation>
        <location evidence="2">Cytoplasm</location>
        <location evidence="2">Cytosol</location>
    </subcellularLocation>
</comment>
<organism evidence="5 6">
    <name type="scientific">Scleropages formosus</name>
    <name type="common">Asian bonytongue</name>
    <name type="synonym">Osteoglossum formosum</name>
    <dbReference type="NCBI Taxonomy" id="113540"/>
    <lineage>
        <taxon>Eukaryota</taxon>
        <taxon>Metazoa</taxon>
        <taxon>Chordata</taxon>
        <taxon>Craniata</taxon>
        <taxon>Vertebrata</taxon>
        <taxon>Euteleostomi</taxon>
        <taxon>Actinopterygii</taxon>
        <taxon>Neopterygii</taxon>
        <taxon>Teleostei</taxon>
        <taxon>Osteoglossocephala</taxon>
        <taxon>Osteoglossomorpha</taxon>
        <taxon>Osteoglossiformes</taxon>
        <taxon>Osteoglossidae</taxon>
        <taxon>Scleropages</taxon>
    </lineage>
</organism>
<dbReference type="Pfam" id="PF23758">
    <property type="entry name" value="TPR_HPS5"/>
    <property type="match status" value="1"/>
</dbReference>
<accession>A0A8C9WHS6</accession>
<name>A0A8C9WHS6_SCLFO</name>
<evidence type="ECO:0000256" key="1">
    <source>
        <dbReference type="ARBA" id="ARBA00010697"/>
    </source>
</evidence>
<reference evidence="5 6" key="1">
    <citation type="submission" date="2019-04" db="EMBL/GenBank/DDBJ databases">
        <authorList>
            <consortium name="Wellcome Sanger Institute Data Sharing"/>
        </authorList>
    </citation>
    <scope>NUCLEOTIDE SEQUENCE [LARGE SCALE GENOMIC DNA]</scope>
</reference>
<dbReference type="Proteomes" id="UP000694397">
    <property type="component" value="Chromosome 11"/>
</dbReference>
<dbReference type="GeneTree" id="ENSGT00940000155818"/>
<dbReference type="InterPro" id="IPR056445">
    <property type="entry name" value="TPR_HPS5"/>
</dbReference>
<dbReference type="Pfam" id="PF23756">
    <property type="entry name" value="Beta-prop_HPS5"/>
    <property type="match status" value="1"/>
</dbReference>
<evidence type="ECO:0000256" key="2">
    <source>
        <dbReference type="PIRNR" id="PIRNR037475"/>
    </source>
</evidence>